<evidence type="ECO:0000256" key="1">
    <source>
        <dbReference type="SAM" id="MobiDB-lite"/>
    </source>
</evidence>
<reference evidence="2" key="1">
    <citation type="submission" date="2024-06" db="UniProtKB">
        <authorList>
            <consortium name="Ensembl"/>
        </authorList>
    </citation>
    <scope>IDENTIFICATION</scope>
</reference>
<evidence type="ECO:0000313" key="2">
    <source>
        <dbReference type="Ensembl" id="ENSMPUP00000011877.1"/>
    </source>
</evidence>
<proteinExistence type="predicted"/>
<sequence>PLAVQAHGPSWLPAGEGAARPQPPRGQATSPGDPQGRQVGENARQLGPLRAQREGGCCGPAGGICPKGVGVKSPASRGPRPHRSAPVWRESTGRAPASLVLSRQQRKRRVRVQCPPPHGRRGPAP</sequence>
<dbReference type="InParanoid" id="M3YKM0"/>
<feature type="region of interest" description="Disordered" evidence="1">
    <location>
        <begin position="1"/>
        <end position="125"/>
    </location>
</feature>
<organism evidence="2">
    <name type="scientific">Mustela putorius furo</name>
    <name type="common">European domestic ferret</name>
    <name type="synonym">Mustela furo</name>
    <dbReference type="NCBI Taxonomy" id="9669"/>
    <lineage>
        <taxon>Eukaryota</taxon>
        <taxon>Metazoa</taxon>
        <taxon>Chordata</taxon>
        <taxon>Craniata</taxon>
        <taxon>Vertebrata</taxon>
        <taxon>Euteleostomi</taxon>
        <taxon>Mammalia</taxon>
        <taxon>Eutheria</taxon>
        <taxon>Laurasiatheria</taxon>
        <taxon>Carnivora</taxon>
        <taxon>Caniformia</taxon>
        <taxon>Musteloidea</taxon>
        <taxon>Mustelidae</taxon>
        <taxon>Mustelinae</taxon>
        <taxon>Mustela</taxon>
    </lineage>
</organism>
<dbReference type="AlphaFoldDB" id="M3YKM0"/>
<protein>
    <submittedName>
        <fullName evidence="2">Uncharacterized protein</fullName>
    </submittedName>
</protein>
<dbReference type="Ensembl" id="ENSMPUT00000012072.1">
    <property type="protein sequence ID" value="ENSMPUP00000011877.1"/>
    <property type="gene ID" value="ENSMPUG00000011969.1"/>
</dbReference>
<dbReference type="HOGENOM" id="CLU_1997778_0_0_1"/>
<accession>M3YKM0</accession>
<dbReference type="EMBL" id="AEYP01112474">
    <property type="status" value="NOT_ANNOTATED_CDS"/>
    <property type="molecule type" value="Genomic_DNA"/>
</dbReference>
<name>M3YKM0_MUSPF</name>